<evidence type="ECO:0000313" key="3">
    <source>
        <dbReference type="Proteomes" id="UP000218334"/>
    </source>
</evidence>
<evidence type="ECO:0000259" key="1">
    <source>
        <dbReference type="Pfam" id="PF17667"/>
    </source>
</evidence>
<organism evidence="2 3">
    <name type="scientific">Armillaria solidipes</name>
    <dbReference type="NCBI Taxonomy" id="1076256"/>
    <lineage>
        <taxon>Eukaryota</taxon>
        <taxon>Fungi</taxon>
        <taxon>Dikarya</taxon>
        <taxon>Basidiomycota</taxon>
        <taxon>Agaricomycotina</taxon>
        <taxon>Agaricomycetes</taxon>
        <taxon>Agaricomycetidae</taxon>
        <taxon>Agaricales</taxon>
        <taxon>Marasmiineae</taxon>
        <taxon>Physalacriaceae</taxon>
        <taxon>Armillaria</taxon>
    </lineage>
</organism>
<protein>
    <recommendedName>
        <fullName evidence="1">Fungal-type protein kinase domain-containing protein</fullName>
    </recommendedName>
</protein>
<dbReference type="EMBL" id="KZ293415">
    <property type="protein sequence ID" value="PBK77621.1"/>
    <property type="molecule type" value="Genomic_DNA"/>
</dbReference>
<dbReference type="InterPro" id="IPR011009">
    <property type="entry name" value="Kinase-like_dom_sf"/>
</dbReference>
<dbReference type="STRING" id="1076256.A0A2H3C3I4"/>
<dbReference type="PROSITE" id="PS00109">
    <property type="entry name" value="PROTEIN_KINASE_TYR"/>
    <property type="match status" value="1"/>
</dbReference>
<dbReference type="Pfam" id="PF17667">
    <property type="entry name" value="Pkinase_fungal"/>
    <property type="match status" value="1"/>
</dbReference>
<dbReference type="AlphaFoldDB" id="A0A2H3C3I4"/>
<sequence length="393" mass="45015">MNEHINFVLDDVRNVPSVSLDEFQQSFLPQVVGSVQIDAISARLRTNGSLQPNRRWTLFPIDPCMETNENACFECLETIAAVIVEEAEALLNCGLNNRIQYDYIIDGETYRTVECLSSVRASSILSHATRVWSVRKLSDEMFPECALKAFWIPLDSRTEGKIQKGIFQRIEAKDPATRENPEFYKQYFMEIRACEVVIRTDRTEDIIPSLSHSYRLKYLYIASYVHRDISSGNILLCSGRGKISDLEYAKLFLPEGPKRDSNTGTPDFMATEVQEEQYLFKAKVDFNGTEFESKLLFSNTDTAPHQPFLHNFYHDVESPWWIGVHSLFITEPSTTERDQNARRKQKVHLNNLFPHCASWSPKRRNFLQAQASAYTDVTSCLPNEFQAVAAPLA</sequence>
<gene>
    <name evidence="2" type="ORF">ARMSODRAFT_1010272</name>
</gene>
<dbReference type="GO" id="GO:0004672">
    <property type="term" value="F:protein kinase activity"/>
    <property type="evidence" value="ECO:0007669"/>
    <property type="project" value="InterPro"/>
</dbReference>
<dbReference type="InterPro" id="IPR008266">
    <property type="entry name" value="Tyr_kinase_AS"/>
</dbReference>
<name>A0A2H3C3I4_9AGAR</name>
<feature type="domain" description="Fungal-type protein kinase" evidence="1">
    <location>
        <begin position="217"/>
        <end position="322"/>
    </location>
</feature>
<dbReference type="SUPFAM" id="SSF56112">
    <property type="entry name" value="Protein kinase-like (PK-like)"/>
    <property type="match status" value="1"/>
</dbReference>
<dbReference type="Gene3D" id="1.10.510.10">
    <property type="entry name" value="Transferase(Phosphotransferase) domain 1"/>
    <property type="match status" value="1"/>
</dbReference>
<evidence type="ECO:0000313" key="2">
    <source>
        <dbReference type="EMBL" id="PBK77621.1"/>
    </source>
</evidence>
<dbReference type="Proteomes" id="UP000218334">
    <property type="component" value="Unassembled WGS sequence"/>
</dbReference>
<reference evidence="3" key="1">
    <citation type="journal article" date="2017" name="Nat. Ecol. Evol.">
        <title>Genome expansion and lineage-specific genetic innovations in the forest pathogenic fungi Armillaria.</title>
        <authorList>
            <person name="Sipos G."/>
            <person name="Prasanna A.N."/>
            <person name="Walter M.C."/>
            <person name="O'Connor E."/>
            <person name="Balint B."/>
            <person name="Krizsan K."/>
            <person name="Kiss B."/>
            <person name="Hess J."/>
            <person name="Varga T."/>
            <person name="Slot J."/>
            <person name="Riley R."/>
            <person name="Boka B."/>
            <person name="Rigling D."/>
            <person name="Barry K."/>
            <person name="Lee J."/>
            <person name="Mihaltcheva S."/>
            <person name="LaButti K."/>
            <person name="Lipzen A."/>
            <person name="Waldron R."/>
            <person name="Moloney N.M."/>
            <person name="Sperisen C."/>
            <person name="Kredics L."/>
            <person name="Vagvoelgyi C."/>
            <person name="Patrignani A."/>
            <person name="Fitzpatrick D."/>
            <person name="Nagy I."/>
            <person name="Doyle S."/>
            <person name="Anderson J.B."/>
            <person name="Grigoriev I.V."/>
            <person name="Gueldener U."/>
            <person name="Muensterkoetter M."/>
            <person name="Nagy L.G."/>
        </authorList>
    </citation>
    <scope>NUCLEOTIDE SEQUENCE [LARGE SCALE GENOMIC DNA]</scope>
    <source>
        <strain evidence="3">28-4</strain>
    </source>
</reference>
<accession>A0A2H3C3I4</accession>
<proteinExistence type="predicted"/>
<keyword evidence="3" id="KW-1185">Reference proteome</keyword>
<dbReference type="InterPro" id="IPR040976">
    <property type="entry name" value="Pkinase_fungal"/>
</dbReference>